<dbReference type="OrthoDB" id="3269353at2759"/>
<reference evidence="3" key="2">
    <citation type="submission" date="2015-01" db="EMBL/GenBank/DDBJ databases">
        <title>Evolutionary Origins and Diversification of the Mycorrhizal Mutualists.</title>
        <authorList>
            <consortium name="DOE Joint Genome Institute"/>
            <consortium name="Mycorrhizal Genomics Consortium"/>
            <person name="Kohler A."/>
            <person name="Kuo A."/>
            <person name="Nagy L.G."/>
            <person name="Floudas D."/>
            <person name="Copeland A."/>
            <person name="Barry K.W."/>
            <person name="Cichocki N."/>
            <person name="Veneault-Fourrey C."/>
            <person name="LaButti K."/>
            <person name="Lindquist E.A."/>
            <person name="Lipzen A."/>
            <person name="Lundell T."/>
            <person name="Morin E."/>
            <person name="Murat C."/>
            <person name="Riley R."/>
            <person name="Ohm R."/>
            <person name="Sun H."/>
            <person name="Tunlid A."/>
            <person name="Henrissat B."/>
            <person name="Grigoriev I.V."/>
            <person name="Hibbett D.S."/>
            <person name="Martin F."/>
        </authorList>
    </citation>
    <scope>NUCLEOTIDE SEQUENCE [LARGE SCALE GENOMIC DNA]</scope>
    <source>
        <strain evidence="3">Marx 270</strain>
    </source>
</reference>
<dbReference type="Proteomes" id="UP000054217">
    <property type="component" value="Unassembled WGS sequence"/>
</dbReference>
<feature type="region of interest" description="Disordered" evidence="1">
    <location>
        <begin position="263"/>
        <end position="295"/>
    </location>
</feature>
<evidence type="ECO:0000256" key="1">
    <source>
        <dbReference type="SAM" id="MobiDB-lite"/>
    </source>
</evidence>
<dbReference type="InParanoid" id="A0A0C3PUQ9"/>
<evidence type="ECO:0000313" key="3">
    <source>
        <dbReference type="Proteomes" id="UP000054217"/>
    </source>
</evidence>
<dbReference type="STRING" id="870435.A0A0C3PUQ9"/>
<gene>
    <name evidence="2" type="ORF">M404DRAFT_706032</name>
</gene>
<dbReference type="EMBL" id="KN831947">
    <property type="protein sequence ID" value="KIO12991.1"/>
    <property type="molecule type" value="Genomic_DNA"/>
</dbReference>
<name>A0A0C3PUQ9_PISTI</name>
<sequence length="404" mass="44171">MLPRLSDPAVHAACSFENESLSSPECEQGALLPLQASGPGPKIPEVLVKLPVAYPNFTLYPPGYPFNVYCIYPDIRPSEKKLSISVNLFCQYPWLYIYAWECPCITPYPDTRADVGSPSASHGKSALGWRPKYPTLDICPPGYPWNLDNIYPPTTDVSCCGLDVNISRGHSDSCRLDSGTSRTLVTCSSQHSVTDSGSPDVTDGTWLDSTAAGRCLVETTLRKRKTHAELHVAVSPSLKKQPGRDPKSHRELHEKVFEDREVWSPSGSGEILPSSFPNKRTEHPAHPPTTTIPGNLLKRMASGCARSRAAIIPVPRSRERIMTPVVAPPAVPPIYLSGFRSSGLPLPPVLVVSESPSSRSPLHTRPPSSRLSQAMRCIVPCLQKSKPNRTPKTFKSRFFGNGIS</sequence>
<protein>
    <submittedName>
        <fullName evidence="2">Uncharacterized protein</fullName>
    </submittedName>
</protein>
<organism evidence="2 3">
    <name type="scientific">Pisolithus tinctorius Marx 270</name>
    <dbReference type="NCBI Taxonomy" id="870435"/>
    <lineage>
        <taxon>Eukaryota</taxon>
        <taxon>Fungi</taxon>
        <taxon>Dikarya</taxon>
        <taxon>Basidiomycota</taxon>
        <taxon>Agaricomycotina</taxon>
        <taxon>Agaricomycetes</taxon>
        <taxon>Agaricomycetidae</taxon>
        <taxon>Boletales</taxon>
        <taxon>Sclerodermatineae</taxon>
        <taxon>Pisolithaceae</taxon>
        <taxon>Pisolithus</taxon>
    </lineage>
</organism>
<proteinExistence type="predicted"/>
<keyword evidence="3" id="KW-1185">Reference proteome</keyword>
<dbReference type="AlphaFoldDB" id="A0A0C3PUQ9"/>
<dbReference type="HOGENOM" id="CLU_681717_0_0_1"/>
<evidence type="ECO:0000313" key="2">
    <source>
        <dbReference type="EMBL" id="KIO12991.1"/>
    </source>
</evidence>
<reference evidence="2 3" key="1">
    <citation type="submission" date="2014-04" db="EMBL/GenBank/DDBJ databases">
        <authorList>
            <consortium name="DOE Joint Genome Institute"/>
            <person name="Kuo A."/>
            <person name="Kohler A."/>
            <person name="Costa M.D."/>
            <person name="Nagy L.G."/>
            <person name="Floudas D."/>
            <person name="Copeland A."/>
            <person name="Barry K.W."/>
            <person name="Cichocki N."/>
            <person name="Veneault-Fourrey C."/>
            <person name="LaButti K."/>
            <person name="Lindquist E.A."/>
            <person name="Lipzen A."/>
            <person name="Lundell T."/>
            <person name="Morin E."/>
            <person name="Murat C."/>
            <person name="Sun H."/>
            <person name="Tunlid A."/>
            <person name="Henrissat B."/>
            <person name="Grigoriev I.V."/>
            <person name="Hibbett D.S."/>
            <person name="Martin F."/>
            <person name="Nordberg H.P."/>
            <person name="Cantor M.N."/>
            <person name="Hua S.X."/>
        </authorList>
    </citation>
    <scope>NUCLEOTIDE SEQUENCE [LARGE SCALE GENOMIC DNA]</scope>
    <source>
        <strain evidence="2 3">Marx 270</strain>
    </source>
</reference>
<accession>A0A0C3PUQ9</accession>